<proteinExistence type="predicted"/>
<evidence type="ECO:0000259" key="1">
    <source>
        <dbReference type="Pfam" id="PF14534"/>
    </source>
</evidence>
<evidence type="ECO:0000313" key="2">
    <source>
        <dbReference type="EMBL" id="NUW46911.1"/>
    </source>
</evidence>
<keyword evidence="3" id="KW-1185">Reference proteome</keyword>
<reference evidence="2 3" key="1">
    <citation type="submission" date="2020-06" db="EMBL/GenBank/DDBJ databases">
        <authorList>
            <person name="Chanama M."/>
        </authorList>
    </citation>
    <scope>NUCLEOTIDE SEQUENCE [LARGE SCALE GENOMIC DNA]</scope>
    <source>
        <strain evidence="2 3">TBRC6557</strain>
    </source>
</reference>
<evidence type="ECO:0000313" key="3">
    <source>
        <dbReference type="Proteomes" id="UP000546126"/>
    </source>
</evidence>
<dbReference type="Gene3D" id="3.10.450.50">
    <property type="match status" value="1"/>
</dbReference>
<dbReference type="SUPFAM" id="SSF54427">
    <property type="entry name" value="NTF2-like"/>
    <property type="match status" value="1"/>
</dbReference>
<gene>
    <name evidence="2" type="ORF">HT134_43445</name>
</gene>
<sequence length="123" mass="13903">MDELIALTEKAWEANRNGDAAFYDRFLTEDVLSVSPWGVVTDRAAILRGFAENQNPYTRTDQSDHRVVMLTEDSAIHTSTVEIDMLVGGTTERTMRVYATTSLVRRDGEWKAAHFQITPAPER</sequence>
<dbReference type="Proteomes" id="UP000546126">
    <property type="component" value="Unassembled WGS sequence"/>
</dbReference>
<dbReference type="RefSeq" id="WP_175606358.1">
    <property type="nucleotide sequence ID" value="NZ_JABWGO010000022.1"/>
</dbReference>
<organism evidence="2 3">
    <name type="scientific">Nonomuraea rhodomycinica</name>
    <dbReference type="NCBI Taxonomy" id="1712872"/>
    <lineage>
        <taxon>Bacteria</taxon>
        <taxon>Bacillati</taxon>
        <taxon>Actinomycetota</taxon>
        <taxon>Actinomycetes</taxon>
        <taxon>Streptosporangiales</taxon>
        <taxon>Streptosporangiaceae</taxon>
        <taxon>Nonomuraea</taxon>
    </lineage>
</organism>
<dbReference type="Pfam" id="PF14534">
    <property type="entry name" value="DUF4440"/>
    <property type="match status" value="1"/>
</dbReference>
<protein>
    <submittedName>
        <fullName evidence="2">Nuclear transport factor 2 family protein</fullName>
    </submittedName>
</protein>
<accession>A0A7Y6IZH1</accession>
<dbReference type="InterPro" id="IPR032710">
    <property type="entry name" value="NTF2-like_dom_sf"/>
</dbReference>
<dbReference type="AlphaFoldDB" id="A0A7Y6IZH1"/>
<dbReference type="InterPro" id="IPR027843">
    <property type="entry name" value="DUF4440"/>
</dbReference>
<name>A0A7Y6IZH1_9ACTN</name>
<comment type="caution">
    <text evidence="2">The sequence shown here is derived from an EMBL/GenBank/DDBJ whole genome shotgun (WGS) entry which is preliminary data.</text>
</comment>
<dbReference type="EMBL" id="JABWGO010000022">
    <property type="protein sequence ID" value="NUW46911.1"/>
    <property type="molecule type" value="Genomic_DNA"/>
</dbReference>
<feature type="domain" description="DUF4440" evidence="1">
    <location>
        <begin position="5"/>
        <end position="111"/>
    </location>
</feature>